<gene>
    <name evidence="1" type="ORF">SAMN06265376_101850</name>
</gene>
<dbReference type="RefSeq" id="WP_089370163.1">
    <property type="nucleotide sequence ID" value="NZ_BMEP01000002.1"/>
</dbReference>
<dbReference type="Proteomes" id="UP000198379">
    <property type="component" value="Unassembled WGS sequence"/>
</dbReference>
<proteinExistence type="predicted"/>
<accession>A0A238W9Z6</accession>
<dbReference type="OrthoDB" id="1416789at2"/>
<dbReference type="SUPFAM" id="SSF57783">
    <property type="entry name" value="Zinc beta-ribbon"/>
    <property type="match status" value="1"/>
</dbReference>
<reference evidence="1 2" key="1">
    <citation type="submission" date="2017-06" db="EMBL/GenBank/DDBJ databases">
        <authorList>
            <person name="Kim H.J."/>
            <person name="Triplett B.A."/>
        </authorList>
    </citation>
    <scope>NUCLEOTIDE SEQUENCE [LARGE SCALE GENOMIC DNA]</scope>
    <source>
        <strain evidence="1 2">DSM 25597</strain>
    </source>
</reference>
<dbReference type="EMBL" id="FZNY01000001">
    <property type="protein sequence ID" value="SNR43328.1"/>
    <property type="molecule type" value="Genomic_DNA"/>
</dbReference>
<name>A0A238W9Z6_9FLAO</name>
<dbReference type="AlphaFoldDB" id="A0A238W9Z6"/>
<keyword evidence="2" id="KW-1185">Reference proteome</keyword>
<evidence type="ECO:0000313" key="1">
    <source>
        <dbReference type="EMBL" id="SNR43328.1"/>
    </source>
</evidence>
<evidence type="ECO:0000313" key="2">
    <source>
        <dbReference type="Proteomes" id="UP000198379"/>
    </source>
</evidence>
<organism evidence="1 2">
    <name type="scientific">Dokdonia pacifica</name>
    <dbReference type="NCBI Taxonomy" id="1627892"/>
    <lineage>
        <taxon>Bacteria</taxon>
        <taxon>Pseudomonadati</taxon>
        <taxon>Bacteroidota</taxon>
        <taxon>Flavobacteriia</taxon>
        <taxon>Flavobacteriales</taxon>
        <taxon>Flavobacteriaceae</taxon>
        <taxon>Dokdonia</taxon>
    </lineage>
</organism>
<sequence length="232" mass="26783">MSDSLTYKISCPSCGASSGFSETTPGSYTCGYCDTAFEHQSIIPSKNQEKVLYDYFIKLDQDYKKVSQENPDRDTIVYGLLMQMNGIIEGLESSNSLHKVLQVYFDHTDKEIDRLESIGLKGLDTLDVVLEKELMIEARFLADYKLFVSQTLYRYKKEEELLKKALQYIVSAELIYQRVFTTFDHTTTGLKLDILRDLGLEEAFALGLKKALQSEDRMFVKRITYRFKEFIN</sequence>
<protein>
    <submittedName>
        <fullName evidence="1">Uncharacterized protein</fullName>
    </submittedName>
</protein>